<evidence type="ECO:0000313" key="2">
    <source>
        <dbReference type="EMBL" id="KAI1841053.1"/>
    </source>
</evidence>
<protein>
    <submittedName>
        <fullName evidence="2">Uncharacterized protein</fullName>
    </submittedName>
</protein>
<evidence type="ECO:0000313" key="3">
    <source>
        <dbReference type="Proteomes" id="UP000829685"/>
    </source>
</evidence>
<feature type="compositionally biased region" description="Acidic residues" evidence="1">
    <location>
        <begin position="1"/>
        <end position="10"/>
    </location>
</feature>
<dbReference type="AlphaFoldDB" id="A0A9Q0AHU3"/>
<keyword evidence="3" id="KW-1185">Reference proteome</keyword>
<dbReference type="Pfam" id="PF13246">
    <property type="entry name" value="Cation_ATPase"/>
    <property type="match status" value="1"/>
</dbReference>
<dbReference type="SUPFAM" id="SSF81660">
    <property type="entry name" value="Metal cation-transporting ATPase, ATP-binding domain N"/>
    <property type="match status" value="1"/>
</dbReference>
<feature type="non-terminal residue" evidence="2">
    <location>
        <position position="97"/>
    </location>
</feature>
<dbReference type="InterPro" id="IPR023299">
    <property type="entry name" value="ATPase_P-typ_cyto_dom_N"/>
</dbReference>
<dbReference type="EMBL" id="JAFIMR010000504">
    <property type="protein sequence ID" value="KAI1841053.1"/>
    <property type="molecule type" value="Genomic_DNA"/>
</dbReference>
<dbReference type="Gene3D" id="3.40.1110.10">
    <property type="entry name" value="Calcium-transporting ATPase, cytoplasmic domain N"/>
    <property type="match status" value="1"/>
</dbReference>
<dbReference type="GO" id="GO:0000166">
    <property type="term" value="F:nucleotide binding"/>
    <property type="evidence" value="ECO:0007669"/>
    <property type="project" value="InterPro"/>
</dbReference>
<name>A0A9Q0AHU3_9PEZI</name>
<feature type="non-terminal residue" evidence="2">
    <location>
        <position position="1"/>
    </location>
</feature>
<reference evidence="2" key="1">
    <citation type="submission" date="2021-03" db="EMBL/GenBank/DDBJ databases">
        <title>Revisited historic fungal species revealed as producer of novel bioactive compounds through whole genome sequencing and comparative genomics.</title>
        <authorList>
            <person name="Vignolle G.A."/>
            <person name="Hochenegger N."/>
            <person name="Mach R.L."/>
            <person name="Mach-Aigner A.R."/>
            <person name="Javad Rahimi M."/>
            <person name="Salim K.A."/>
            <person name="Chan C.M."/>
            <person name="Lim L.B.L."/>
            <person name="Cai F."/>
            <person name="Druzhinina I.S."/>
            <person name="U'Ren J.M."/>
            <person name="Derntl C."/>
        </authorList>
    </citation>
    <scope>NUCLEOTIDE SEQUENCE</scope>
    <source>
        <strain evidence="2">TUCIM 5799</strain>
    </source>
</reference>
<feature type="region of interest" description="Disordered" evidence="1">
    <location>
        <begin position="1"/>
        <end position="20"/>
    </location>
</feature>
<organism evidence="2 3">
    <name type="scientific">Neoarthrinium moseri</name>
    <dbReference type="NCBI Taxonomy" id="1658444"/>
    <lineage>
        <taxon>Eukaryota</taxon>
        <taxon>Fungi</taxon>
        <taxon>Dikarya</taxon>
        <taxon>Ascomycota</taxon>
        <taxon>Pezizomycotina</taxon>
        <taxon>Sordariomycetes</taxon>
        <taxon>Xylariomycetidae</taxon>
        <taxon>Amphisphaeriales</taxon>
        <taxon>Apiosporaceae</taxon>
        <taxon>Neoarthrinium</taxon>
    </lineage>
</organism>
<dbReference type="Proteomes" id="UP000829685">
    <property type="component" value="Unassembled WGS sequence"/>
</dbReference>
<comment type="caution">
    <text evidence="2">The sequence shown here is derived from an EMBL/GenBank/DDBJ whole genome shotgun (WGS) entry which is preliminary data.</text>
</comment>
<accession>A0A9Q0AHU3</accession>
<gene>
    <name evidence="2" type="ORF">JX265_014149</name>
</gene>
<evidence type="ECO:0000256" key="1">
    <source>
        <dbReference type="SAM" id="MobiDB-lite"/>
    </source>
</evidence>
<proteinExistence type="predicted"/>
<sequence>PNPESGEENNDAGSSDLSAPEFTKVLSSEVKELLLKSISLNSTAFEGEVEGVMTFIGSKTETAMLIFAKDHLGMGPVSEERSNATILQLVPFDSGRK</sequence>